<dbReference type="PATRIC" id="fig|324602.8.peg.248"/>
<dbReference type="InterPro" id="IPR002123">
    <property type="entry name" value="Plipid/glycerol_acylTrfase"/>
</dbReference>
<keyword evidence="2 4" id="KW-0012">Acyltransferase</keyword>
<name>A9WC73_CHLAA</name>
<dbReference type="STRING" id="324602.Caur_0213"/>
<keyword evidence="5" id="KW-1185">Reference proteome</keyword>
<dbReference type="PANTHER" id="PTHR10434">
    <property type="entry name" value="1-ACYL-SN-GLYCEROL-3-PHOSPHATE ACYLTRANSFERASE"/>
    <property type="match status" value="1"/>
</dbReference>
<evidence type="ECO:0000313" key="4">
    <source>
        <dbReference type="EMBL" id="ABY33466.1"/>
    </source>
</evidence>
<feature type="domain" description="Phospholipid/glycerol acyltransferase" evidence="3">
    <location>
        <begin position="53"/>
        <end position="174"/>
    </location>
</feature>
<organism evidence="4 5">
    <name type="scientific">Chloroflexus aurantiacus (strain ATCC 29366 / DSM 635 / J-10-fl)</name>
    <dbReference type="NCBI Taxonomy" id="324602"/>
    <lineage>
        <taxon>Bacteria</taxon>
        <taxon>Bacillati</taxon>
        <taxon>Chloroflexota</taxon>
        <taxon>Chloroflexia</taxon>
        <taxon>Chloroflexales</taxon>
        <taxon>Chloroflexineae</taxon>
        <taxon>Chloroflexaceae</taxon>
        <taxon>Chloroflexus</taxon>
    </lineage>
</organism>
<dbReference type="PANTHER" id="PTHR10434:SF11">
    <property type="entry name" value="1-ACYL-SN-GLYCEROL-3-PHOSPHATE ACYLTRANSFERASE"/>
    <property type="match status" value="1"/>
</dbReference>
<dbReference type="Proteomes" id="UP000002008">
    <property type="component" value="Chromosome"/>
</dbReference>
<sequence length="271" mass="31694">MQAMTTPRIPANKIWIADEAIYYLLARPALKRSFDHVWFAQYGPRPDPRHGPYIFYLNHSAWWDGYMMMLIHRAIMHRAFDSYVMMEERQLRAYRFFTWCGAFSIERRDPDDAQRSQLYAANLLRERRDRALYIFPQGRIEANDYRPLTVYPGIARIAALVGDVTLCPIALRYEFLGQQWPHAFVQIGPAHPPASRDDIEAIRRDVAMRLTDAVDRLRTDVIEQRLGRFQPLLSGRWGIDRTWDAVRGWFRRRGGDDGPAAVAANRLRARS</sequence>
<dbReference type="AlphaFoldDB" id="A9WC73"/>
<dbReference type="GO" id="GO:0003841">
    <property type="term" value="F:1-acylglycerol-3-phosphate O-acyltransferase activity"/>
    <property type="evidence" value="ECO:0000318"/>
    <property type="project" value="GO_Central"/>
</dbReference>
<dbReference type="SMART" id="SM00563">
    <property type="entry name" value="PlsC"/>
    <property type="match status" value="1"/>
</dbReference>
<protein>
    <submittedName>
        <fullName evidence="4">Phospholipid/glycerol acyltransferase</fullName>
    </submittedName>
</protein>
<dbReference type="Pfam" id="PF01553">
    <property type="entry name" value="Acyltransferase"/>
    <property type="match status" value="1"/>
</dbReference>
<keyword evidence="1" id="KW-0808">Transferase</keyword>
<gene>
    <name evidence="4" type="ordered locus">Caur_0213</name>
</gene>
<evidence type="ECO:0000256" key="1">
    <source>
        <dbReference type="ARBA" id="ARBA00022679"/>
    </source>
</evidence>
<reference evidence="5" key="1">
    <citation type="journal article" date="2011" name="BMC Genomics">
        <title>Complete genome sequence of the filamentous anoxygenic phototrophic bacterium Chloroflexus aurantiacus.</title>
        <authorList>
            <person name="Tang K.H."/>
            <person name="Barry K."/>
            <person name="Chertkov O."/>
            <person name="Dalin E."/>
            <person name="Han C.S."/>
            <person name="Hauser L.J."/>
            <person name="Honchak B.M."/>
            <person name="Karbach L.E."/>
            <person name="Land M.L."/>
            <person name="Lapidus A."/>
            <person name="Larimer F.W."/>
            <person name="Mikhailova N."/>
            <person name="Pitluck S."/>
            <person name="Pierson B.K."/>
            <person name="Blankenship R.E."/>
        </authorList>
    </citation>
    <scope>NUCLEOTIDE SEQUENCE [LARGE SCALE GENOMIC DNA]</scope>
    <source>
        <strain evidence="5">ATCC 29366 / DSM 635 / J-10-fl</strain>
    </source>
</reference>
<dbReference type="eggNOG" id="COG0204">
    <property type="taxonomic scope" value="Bacteria"/>
</dbReference>
<dbReference type="HOGENOM" id="CLU_097817_0_0_0"/>
<evidence type="ECO:0000256" key="2">
    <source>
        <dbReference type="ARBA" id="ARBA00023315"/>
    </source>
</evidence>
<dbReference type="InParanoid" id="A9WC73"/>
<dbReference type="EMBL" id="CP000909">
    <property type="protein sequence ID" value="ABY33466.1"/>
    <property type="molecule type" value="Genomic_DNA"/>
</dbReference>
<dbReference type="SUPFAM" id="SSF69593">
    <property type="entry name" value="Glycerol-3-phosphate (1)-acyltransferase"/>
    <property type="match status" value="1"/>
</dbReference>
<dbReference type="KEGG" id="cau:Caur_0213"/>
<dbReference type="EnsemblBacteria" id="ABY33466">
    <property type="protein sequence ID" value="ABY33466"/>
    <property type="gene ID" value="Caur_0213"/>
</dbReference>
<proteinExistence type="predicted"/>
<accession>A9WC73</accession>
<evidence type="ECO:0000313" key="5">
    <source>
        <dbReference type="Proteomes" id="UP000002008"/>
    </source>
</evidence>
<dbReference type="CDD" id="cd06551">
    <property type="entry name" value="LPLAT"/>
    <property type="match status" value="1"/>
</dbReference>
<evidence type="ECO:0000259" key="3">
    <source>
        <dbReference type="SMART" id="SM00563"/>
    </source>
</evidence>
<dbReference type="GO" id="GO:0006654">
    <property type="term" value="P:phosphatidic acid biosynthetic process"/>
    <property type="evidence" value="ECO:0000318"/>
    <property type="project" value="GO_Central"/>
</dbReference>